<dbReference type="Gene3D" id="3.30.2350.10">
    <property type="entry name" value="Pseudouridine synthase"/>
    <property type="match status" value="1"/>
</dbReference>
<sequence>MPSHVIVTTLRRKFGFAKVGHGGTLDPDATGLLLILLGKGTKISDRVMGGDKTYRGTIRFGVATTTQDRLGDVLSERPTDGLTQAAVEDAIARDFLGDLFQKPPMYSAVKIAGQPLYKMAVRGEECEREERFVHIYSFKVTAFRPAPEKAEADFEVRCSKGTYVRTLANDLGEALGCGAHLCALRRTASGKVTLDRATPFADLLEMTRPQIERLVIPSSDYLSGTF</sequence>
<dbReference type="PANTHER" id="PTHR13767:SF2">
    <property type="entry name" value="PSEUDOURIDYLATE SYNTHASE TRUB1"/>
    <property type="match status" value="1"/>
</dbReference>
<feature type="active site" description="Nucleophile" evidence="5">
    <location>
        <position position="26"/>
    </location>
</feature>
<dbReference type="EC" id="5.4.99.25" evidence="5"/>
<dbReference type="HAMAP" id="MF_01080">
    <property type="entry name" value="TruB_bact"/>
    <property type="match status" value="1"/>
</dbReference>
<dbReference type="NCBIfam" id="TIGR00431">
    <property type="entry name" value="TruB"/>
    <property type="match status" value="1"/>
</dbReference>
<comment type="catalytic activity">
    <reaction evidence="1 5">
        <text>uridine(55) in tRNA = pseudouridine(55) in tRNA</text>
        <dbReference type="Rhea" id="RHEA:42532"/>
        <dbReference type="Rhea" id="RHEA-COMP:10101"/>
        <dbReference type="Rhea" id="RHEA-COMP:10102"/>
        <dbReference type="ChEBI" id="CHEBI:65314"/>
        <dbReference type="ChEBI" id="CHEBI:65315"/>
        <dbReference type="EC" id="5.4.99.25"/>
    </reaction>
</comment>
<dbReference type="AlphaFoldDB" id="A0A9D1T2R8"/>
<comment type="function">
    <text evidence="5">Responsible for synthesis of pseudouridine from uracil-55 in the psi GC loop of transfer RNAs.</text>
</comment>
<evidence type="ECO:0000256" key="5">
    <source>
        <dbReference type="HAMAP-Rule" id="MF_01080"/>
    </source>
</evidence>
<dbReference type="GO" id="GO:0160148">
    <property type="term" value="F:tRNA pseudouridine(55) synthase activity"/>
    <property type="evidence" value="ECO:0007669"/>
    <property type="project" value="UniProtKB-EC"/>
</dbReference>
<keyword evidence="4 5" id="KW-0413">Isomerase</keyword>
<accession>A0A9D1T2R8</accession>
<gene>
    <name evidence="5 8" type="primary">truB</name>
    <name evidence="8" type="ORF">IAC79_04125</name>
</gene>
<dbReference type="PANTHER" id="PTHR13767">
    <property type="entry name" value="TRNA-PSEUDOURIDINE SYNTHASE"/>
    <property type="match status" value="1"/>
</dbReference>
<evidence type="ECO:0000256" key="3">
    <source>
        <dbReference type="ARBA" id="ARBA00022694"/>
    </source>
</evidence>
<dbReference type="Pfam" id="PF16198">
    <property type="entry name" value="TruB_C_2"/>
    <property type="match status" value="1"/>
</dbReference>
<comment type="caution">
    <text evidence="8">The sequence shown here is derived from an EMBL/GenBank/DDBJ whole genome shotgun (WGS) entry which is preliminary data.</text>
</comment>
<evidence type="ECO:0000313" key="8">
    <source>
        <dbReference type="EMBL" id="HIV09281.1"/>
    </source>
</evidence>
<dbReference type="SUPFAM" id="SSF55120">
    <property type="entry name" value="Pseudouridine synthase"/>
    <property type="match status" value="1"/>
</dbReference>
<dbReference type="Pfam" id="PF01509">
    <property type="entry name" value="TruB_N"/>
    <property type="match status" value="1"/>
</dbReference>
<dbReference type="EMBL" id="DVOR01000131">
    <property type="protein sequence ID" value="HIV09281.1"/>
    <property type="molecule type" value="Genomic_DNA"/>
</dbReference>
<feature type="domain" description="Pseudouridine synthase II N-terminal" evidence="6">
    <location>
        <begin position="11"/>
        <end position="164"/>
    </location>
</feature>
<evidence type="ECO:0000259" key="7">
    <source>
        <dbReference type="Pfam" id="PF16198"/>
    </source>
</evidence>
<organism evidence="8 9">
    <name type="scientific">Candidatus Spyradenecus faecavium</name>
    <dbReference type="NCBI Taxonomy" id="2840947"/>
    <lineage>
        <taxon>Bacteria</taxon>
        <taxon>Pseudomonadati</taxon>
        <taxon>Lentisphaerota</taxon>
        <taxon>Lentisphaeria</taxon>
        <taxon>Lentisphaerales</taxon>
        <taxon>Lentisphaeraceae</taxon>
        <taxon>Lentisphaeraceae incertae sedis</taxon>
        <taxon>Candidatus Spyradenecus</taxon>
    </lineage>
</organism>
<dbReference type="InterPro" id="IPR014780">
    <property type="entry name" value="tRNA_psdUridine_synth_TruB"/>
</dbReference>
<evidence type="ECO:0000256" key="2">
    <source>
        <dbReference type="ARBA" id="ARBA00005642"/>
    </source>
</evidence>
<keyword evidence="3 5" id="KW-0819">tRNA processing</keyword>
<dbReference type="GO" id="GO:0031119">
    <property type="term" value="P:tRNA pseudouridine synthesis"/>
    <property type="evidence" value="ECO:0007669"/>
    <property type="project" value="UniProtKB-UniRule"/>
</dbReference>
<feature type="domain" description="tRNA pseudouridylate synthase B C-terminal" evidence="7">
    <location>
        <begin position="165"/>
        <end position="206"/>
    </location>
</feature>
<proteinExistence type="inferred from homology"/>
<reference evidence="8" key="1">
    <citation type="submission" date="2020-10" db="EMBL/GenBank/DDBJ databases">
        <authorList>
            <person name="Gilroy R."/>
        </authorList>
    </citation>
    <scope>NUCLEOTIDE SEQUENCE</scope>
    <source>
        <strain evidence="8">35461</strain>
    </source>
</reference>
<evidence type="ECO:0000313" key="9">
    <source>
        <dbReference type="Proteomes" id="UP000886845"/>
    </source>
</evidence>
<evidence type="ECO:0000256" key="4">
    <source>
        <dbReference type="ARBA" id="ARBA00023235"/>
    </source>
</evidence>
<dbReference type="Proteomes" id="UP000886845">
    <property type="component" value="Unassembled WGS sequence"/>
</dbReference>
<dbReference type="InterPro" id="IPR032819">
    <property type="entry name" value="TruB_C"/>
</dbReference>
<dbReference type="GO" id="GO:1990481">
    <property type="term" value="P:mRNA pseudouridine synthesis"/>
    <property type="evidence" value="ECO:0007669"/>
    <property type="project" value="TreeGrafter"/>
</dbReference>
<protein>
    <recommendedName>
        <fullName evidence="5">tRNA pseudouridine synthase B</fullName>
        <ecNumber evidence="5">5.4.99.25</ecNumber>
    </recommendedName>
    <alternativeName>
        <fullName evidence="5">tRNA pseudouridine(55) synthase</fullName>
        <shortName evidence="5">Psi55 synthase</shortName>
    </alternativeName>
    <alternativeName>
        <fullName evidence="5">tRNA pseudouridylate synthase</fullName>
    </alternativeName>
    <alternativeName>
        <fullName evidence="5">tRNA-uridine isomerase</fullName>
    </alternativeName>
</protein>
<evidence type="ECO:0000256" key="1">
    <source>
        <dbReference type="ARBA" id="ARBA00000385"/>
    </source>
</evidence>
<evidence type="ECO:0000259" key="6">
    <source>
        <dbReference type="Pfam" id="PF01509"/>
    </source>
</evidence>
<comment type="similarity">
    <text evidence="2 5">Belongs to the pseudouridine synthase TruB family. Type 1 subfamily.</text>
</comment>
<dbReference type="InterPro" id="IPR002501">
    <property type="entry name" value="PsdUridine_synth_N"/>
</dbReference>
<reference evidence="8" key="2">
    <citation type="journal article" date="2021" name="PeerJ">
        <title>Extensive microbial diversity within the chicken gut microbiome revealed by metagenomics and culture.</title>
        <authorList>
            <person name="Gilroy R."/>
            <person name="Ravi A."/>
            <person name="Getino M."/>
            <person name="Pursley I."/>
            <person name="Horton D.L."/>
            <person name="Alikhan N.F."/>
            <person name="Baker D."/>
            <person name="Gharbi K."/>
            <person name="Hall N."/>
            <person name="Watson M."/>
            <person name="Adriaenssens E.M."/>
            <person name="Foster-Nyarko E."/>
            <person name="Jarju S."/>
            <person name="Secka A."/>
            <person name="Antonio M."/>
            <person name="Oren A."/>
            <person name="Chaudhuri R.R."/>
            <person name="La Ragione R."/>
            <person name="Hildebrand F."/>
            <person name="Pallen M.J."/>
        </authorList>
    </citation>
    <scope>NUCLEOTIDE SEQUENCE</scope>
    <source>
        <strain evidence="8">35461</strain>
    </source>
</reference>
<dbReference type="GO" id="GO:0003723">
    <property type="term" value="F:RNA binding"/>
    <property type="evidence" value="ECO:0007669"/>
    <property type="project" value="InterPro"/>
</dbReference>
<name>A0A9D1T2R8_9BACT</name>
<dbReference type="InterPro" id="IPR020103">
    <property type="entry name" value="PsdUridine_synth_cat_dom_sf"/>
</dbReference>